<dbReference type="Pfam" id="PF11658">
    <property type="entry name" value="CBP_BcsG"/>
    <property type="match status" value="1"/>
</dbReference>
<evidence type="ECO:0000313" key="2">
    <source>
        <dbReference type="EMBL" id="RFO98253.1"/>
    </source>
</evidence>
<accession>A0A3E1RG68</accession>
<keyword evidence="1" id="KW-0472">Membrane</keyword>
<organism evidence="2 3">
    <name type="scientific">Rhodoferax lacus</name>
    <dbReference type="NCBI Taxonomy" id="2184758"/>
    <lineage>
        <taxon>Bacteria</taxon>
        <taxon>Pseudomonadati</taxon>
        <taxon>Pseudomonadota</taxon>
        <taxon>Betaproteobacteria</taxon>
        <taxon>Burkholderiales</taxon>
        <taxon>Comamonadaceae</taxon>
        <taxon>Rhodoferax</taxon>
    </lineage>
</organism>
<dbReference type="OrthoDB" id="6965261at2"/>
<gene>
    <name evidence="2" type="primary">bcsG</name>
    <name evidence="2" type="ORF">DIC66_05970</name>
</gene>
<dbReference type="AlphaFoldDB" id="A0A3E1RG68"/>
<reference evidence="2 3" key="1">
    <citation type="submission" date="2018-05" db="EMBL/GenBank/DDBJ databases">
        <title>Rhodoferax soyangensis sp.nov., isolated from an oligotrophic freshwater lake.</title>
        <authorList>
            <person name="Park M."/>
        </authorList>
    </citation>
    <scope>NUCLEOTIDE SEQUENCE [LARGE SCALE GENOMIC DNA]</scope>
    <source>
        <strain evidence="2 3">IMCC26218</strain>
    </source>
</reference>
<dbReference type="NCBIfam" id="TIGR03368">
    <property type="entry name" value="cellulose_yhjU"/>
    <property type="match status" value="1"/>
</dbReference>
<feature type="transmembrane region" description="Helical" evidence="1">
    <location>
        <begin position="20"/>
        <end position="38"/>
    </location>
</feature>
<dbReference type="Gene3D" id="3.40.720.10">
    <property type="entry name" value="Alkaline Phosphatase, subunit A"/>
    <property type="match status" value="1"/>
</dbReference>
<dbReference type="InterPro" id="IPR017850">
    <property type="entry name" value="Alkaline_phosphatase_core_sf"/>
</dbReference>
<feature type="transmembrane region" description="Helical" evidence="1">
    <location>
        <begin position="50"/>
        <end position="69"/>
    </location>
</feature>
<dbReference type="EMBL" id="QFZK01000002">
    <property type="protein sequence ID" value="RFO98253.1"/>
    <property type="molecule type" value="Genomic_DNA"/>
</dbReference>
<dbReference type="Proteomes" id="UP000260665">
    <property type="component" value="Unassembled WGS sequence"/>
</dbReference>
<evidence type="ECO:0000256" key="1">
    <source>
        <dbReference type="SAM" id="Phobius"/>
    </source>
</evidence>
<keyword evidence="1" id="KW-0812">Transmembrane</keyword>
<protein>
    <submittedName>
        <fullName evidence="2">Cellulose biosynthesis protein BcsG</fullName>
    </submittedName>
</protein>
<name>A0A3E1RG68_9BURK</name>
<dbReference type="InterPro" id="IPR017744">
    <property type="entry name" value="BcsG"/>
</dbReference>
<comment type="caution">
    <text evidence="2">The sequence shown here is derived from an EMBL/GenBank/DDBJ whole genome shotgun (WGS) entry which is preliminary data.</text>
</comment>
<proteinExistence type="predicted"/>
<feature type="transmembrane region" description="Helical" evidence="1">
    <location>
        <begin position="89"/>
        <end position="111"/>
    </location>
</feature>
<dbReference type="RefSeq" id="WP_117174994.1">
    <property type="nucleotide sequence ID" value="NZ_QFZK01000002.1"/>
</dbReference>
<keyword evidence="1" id="KW-1133">Transmembrane helix</keyword>
<feature type="transmembrane region" description="Helical" evidence="1">
    <location>
        <begin position="118"/>
        <end position="138"/>
    </location>
</feature>
<evidence type="ECO:0000313" key="3">
    <source>
        <dbReference type="Proteomes" id="UP000260665"/>
    </source>
</evidence>
<sequence>MSHLSLYFLLKTGLYYTHSLGFHWVWNLLLAVAAFWPLPPGRWQRVRTWLVWPLAIALLYHDSFLPTPQRVWSQLGTVGGFSASYLLELVQRVVSPQALVAFGLALLAYAVLARWLRFATLAVLAILSVPLLAALGPATPAAEAALAQAADPEGATKAAPYDTQLQAFYAAEHLRKLVFPAQVAAPAFDVIVLHVCSLSWDDLDLANARNAPLLQRFDVLFSHFNSAASYSGPATFRIFRGNCGQSAHARLYQGTDASCYTFPSLEKAGLRTSGLLNHNGIFDGFAKIVEHEAGLGGRMESNRNGTVQMQSFDGTPVYDDYGLLSQWWTQRLQKGSAPVALYYNTISLHDGNRLPGSTARSSLDTYKPRLLKLLADFDRFVTQLEASGRPVVLLLVPEHGASLRGDAVQIPGMREIPDPKITLVPAAIKLIGMQAPASRVGPVLVQQDISYFGLNALLADLMRDNPFVPGGIPLAQRLDTLETTPFVAENDDVVMLRNPAGGYVLKSNDGTWVPFSKP</sequence>
<keyword evidence="3" id="KW-1185">Reference proteome</keyword>